<dbReference type="RefSeq" id="WP_179922833.1">
    <property type="nucleotide sequence ID" value="NZ_CP058909.1"/>
</dbReference>
<protein>
    <recommendedName>
        <fullName evidence="3">Transglutaminase-like domain-containing protein</fullName>
    </recommendedName>
</protein>
<gene>
    <name evidence="1" type="ORF">HZS54_12385</name>
</gene>
<accession>A0A7D5PBB9</accession>
<evidence type="ECO:0000313" key="1">
    <source>
        <dbReference type="EMBL" id="QLH82365.1"/>
    </source>
</evidence>
<evidence type="ECO:0008006" key="3">
    <source>
        <dbReference type="Google" id="ProtNLM"/>
    </source>
</evidence>
<sequence length="151" mass="16859">MAPELSSPNVKGLAAALQDARCRRLKDVTGETDFGLQEELGGRCTRNAYTLAKTLEDHGFSPVIICGGFADQSVGPDGVSRSELPTTIADCRDESNIHYWVETEYRTYTLDLAGEFPTDHPLRYSPFIARSVPRNYYYLEDGINYTFDIPP</sequence>
<keyword evidence="2" id="KW-1185">Reference proteome</keyword>
<dbReference type="KEGG" id="hpel:HZS54_12385"/>
<dbReference type="EMBL" id="CP058909">
    <property type="protein sequence ID" value="QLH82365.1"/>
    <property type="molecule type" value="Genomic_DNA"/>
</dbReference>
<name>A0A7D5PBB9_9EURY</name>
<evidence type="ECO:0000313" key="2">
    <source>
        <dbReference type="Proteomes" id="UP000509346"/>
    </source>
</evidence>
<dbReference type="GeneID" id="56083400"/>
<organism evidence="1 2">
    <name type="scientific">Halosimplex pelagicum</name>
    <dbReference type="NCBI Taxonomy" id="869886"/>
    <lineage>
        <taxon>Archaea</taxon>
        <taxon>Methanobacteriati</taxon>
        <taxon>Methanobacteriota</taxon>
        <taxon>Stenosarchaea group</taxon>
        <taxon>Halobacteria</taxon>
        <taxon>Halobacteriales</taxon>
        <taxon>Haloarculaceae</taxon>
        <taxon>Halosimplex</taxon>
    </lineage>
</organism>
<dbReference type="AlphaFoldDB" id="A0A7D5PBB9"/>
<proteinExistence type="predicted"/>
<reference evidence="1 2" key="1">
    <citation type="submission" date="2020-07" db="EMBL/GenBank/DDBJ databases">
        <title>Halosimplex litoreum sp. nov. and Halosimplex rubrum sp. nov., isolated from different salt environments.</title>
        <authorList>
            <person name="Cui H."/>
        </authorList>
    </citation>
    <scope>NUCLEOTIDE SEQUENCE [LARGE SCALE GENOMIC DNA]</scope>
    <source>
        <strain evidence="1 2">R2</strain>
    </source>
</reference>
<dbReference type="Proteomes" id="UP000509346">
    <property type="component" value="Chromosome"/>
</dbReference>